<keyword evidence="4" id="KW-1185">Reference proteome</keyword>
<keyword evidence="2" id="KW-0732">Signal</keyword>
<protein>
    <submittedName>
        <fullName evidence="3">Uncharacterized protein</fullName>
    </submittedName>
</protein>
<evidence type="ECO:0000256" key="1">
    <source>
        <dbReference type="SAM" id="MobiDB-lite"/>
    </source>
</evidence>
<feature type="region of interest" description="Disordered" evidence="1">
    <location>
        <begin position="101"/>
        <end position="140"/>
    </location>
</feature>
<reference evidence="3 4" key="1">
    <citation type="journal article" date="2023" name="Mol. Phylogenet. Evol.">
        <title>Genome-scale phylogeny and comparative genomics of the fungal order Sordariales.</title>
        <authorList>
            <person name="Hensen N."/>
            <person name="Bonometti L."/>
            <person name="Westerberg I."/>
            <person name="Brannstrom I.O."/>
            <person name="Guillou S."/>
            <person name="Cros-Aarteil S."/>
            <person name="Calhoun S."/>
            <person name="Haridas S."/>
            <person name="Kuo A."/>
            <person name="Mondo S."/>
            <person name="Pangilinan J."/>
            <person name="Riley R."/>
            <person name="LaButti K."/>
            <person name="Andreopoulos B."/>
            <person name="Lipzen A."/>
            <person name="Chen C."/>
            <person name="Yan M."/>
            <person name="Daum C."/>
            <person name="Ng V."/>
            <person name="Clum A."/>
            <person name="Steindorff A."/>
            <person name="Ohm R.A."/>
            <person name="Martin F."/>
            <person name="Silar P."/>
            <person name="Natvig D.O."/>
            <person name="Lalanne C."/>
            <person name="Gautier V."/>
            <person name="Ament-Velasquez S.L."/>
            <person name="Kruys A."/>
            <person name="Hutchinson M.I."/>
            <person name="Powell A.J."/>
            <person name="Barry K."/>
            <person name="Miller A.N."/>
            <person name="Grigoriev I.V."/>
            <person name="Debuchy R."/>
            <person name="Gladieux P."/>
            <person name="Hiltunen Thoren M."/>
            <person name="Johannesson H."/>
        </authorList>
    </citation>
    <scope>NUCLEOTIDE SEQUENCE [LARGE SCALE GENOMIC DNA]</scope>
    <source>
        <strain evidence="3 4">FGSC 10403</strain>
    </source>
</reference>
<organism evidence="3 4">
    <name type="scientific">Neurospora hispaniola</name>
    <dbReference type="NCBI Taxonomy" id="588809"/>
    <lineage>
        <taxon>Eukaryota</taxon>
        <taxon>Fungi</taxon>
        <taxon>Dikarya</taxon>
        <taxon>Ascomycota</taxon>
        <taxon>Pezizomycotina</taxon>
        <taxon>Sordariomycetes</taxon>
        <taxon>Sordariomycetidae</taxon>
        <taxon>Sordariales</taxon>
        <taxon>Sordariaceae</taxon>
        <taxon>Neurospora</taxon>
    </lineage>
</organism>
<accession>A0AAJ0I0X3</accession>
<comment type="caution">
    <text evidence="3">The sequence shown here is derived from an EMBL/GenBank/DDBJ whole genome shotgun (WGS) entry which is preliminary data.</text>
</comment>
<dbReference type="AlphaFoldDB" id="A0AAJ0I0X3"/>
<name>A0AAJ0I0X3_9PEZI</name>
<proteinExistence type="predicted"/>
<dbReference type="EMBL" id="JAULSX010000008">
    <property type="protein sequence ID" value="KAK3486690.1"/>
    <property type="molecule type" value="Genomic_DNA"/>
</dbReference>
<evidence type="ECO:0000313" key="4">
    <source>
        <dbReference type="Proteomes" id="UP001285908"/>
    </source>
</evidence>
<gene>
    <name evidence="3" type="ORF">B0T23DRAFT_432079</name>
</gene>
<feature type="signal peptide" evidence="2">
    <location>
        <begin position="1"/>
        <end position="25"/>
    </location>
</feature>
<feature type="chain" id="PRO_5042501282" evidence="2">
    <location>
        <begin position="26"/>
        <end position="140"/>
    </location>
</feature>
<evidence type="ECO:0000313" key="3">
    <source>
        <dbReference type="EMBL" id="KAK3486690.1"/>
    </source>
</evidence>
<sequence length="140" mass="15084">MHELSILSALGISLLASFSFPLALTHPTASASPSSTSTLSSLVVVPLAPPLPHNNDHNNDNNNDNNEIITGNFSRSCAQITLMNGYFLAATCRPIEPAVVSGDPEEEWEVQQRQVEGKRRRGMTGLFSPNPKPQNSTSLT</sequence>
<evidence type="ECO:0000256" key="2">
    <source>
        <dbReference type="SAM" id="SignalP"/>
    </source>
</evidence>
<dbReference type="Proteomes" id="UP001285908">
    <property type="component" value="Unassembled WGS sequence"/>
</dbReference>
<dbReference type="RefSeq" id="XP_062689247.1">
    <property type="nucleotide sequence ID" value="XM_062840355.1"/>
</dbReference>
<dbReference type="GeneID" id="87877977"/>